<dbReference type="HOGENOM" id="CLU_2071916_0_0_11"/>
<dbReference type="EMBL" id="FR845719">
    <property type="protein sequence ID" value="CCA58215.1"/>
    <property type="molecule type" value="Genomic_DNA"/>
</dbReference>
<dbReference type="Proteomes" id="UP000006854">
    <property type="component" value="Chromosome"/>
</dbReference>
<organism evidence="1 2">
    <name type="scientific">Streptomyces venezuelae (strain ATCC 10712 / CBS 650.69 / DSM 40230 / JCM 4526 / NBRC 13096 / PD 04745)</name>
    <dbReference type="NCBI Taxonomy" id="953739"/>
    <lineage>
        <taxon>Bacteria</taxon>
        <taxon>Bacillati</taxon>
        <taxon>Actinomycetota</taxon>
        <taxon>Actinomycetes</taxon>
        <taxon>Kitasatosporales</taxon>
        <taxon>Streptomycetaceae</taxon>
        <taxon>Streptomyces</taxon>
    </lineage>
</organism>
<keyword evidence="2" id="KW-1185">Reference proteome</keyword>
<evidence type="ECO:0000313" key="2">
    <source>
        <dbReference type="Proteomes" id="UP000006854"/>
    </source>
</evidence>
<reference evidence="1 2" key="1">
    <citation type="journal article" date="2011" name="BMC Genomics">
        <title>Genome-wide analysis of the role of GlnR in Streptomyces venezuelae provides new insights into global nitrogen regulation in actinomycetes.</title>
        <authorList>
            <person name="Pullan S.T."/>
            <person name="Bibb M.J."/>
            <person name="Merrick M."/>
        </authorList>
    </citation>
    <scope>NUCLEOTIDE SEQUENCE [LARGE SCALE GENOMIC DNA]</scope>
    <source>
        <strain evidence="2">ATCC 10712 / CBS 650.69 / DSM 40230 / JCM 4526 / NBRC 13096 / PD 04745</strain>
    </source>
</reference>
<evidence type="ECO:0000313" key="1">
    <source>
        <dbReference type="EMBL" id="CCA58215.1"/>
    </source>
</evidence>
<dbReference type="AlphaFoldDB" id="F2R2U0"/>
<sequence length="118" mass="13343">MKLDGASRRRIEIFELRLRIELATIEAYHRVCRPENPLLYINNVTGRLSMVIALVPPENVLEAVGLVRLVRHVYGRASDILHGRSSMVDAPAVIIDEWRSIVERLETLAGVRTAEDSN</sequence>
<dbReference type="KEGG" id="sve:SVEN_4929"/>
<accession>F2R2U0</accession>
<gene>
    <name evidence="1" type="ordered locus">SVEN_4929</name>
</gene>
<proteinExistence type="predicted"/>
<protein>
    <submittedName>
        <fullName evidence="1">Uncharacterized protein</fullName>
    </submittedName>
</protein>
<name>F2R2U0_STRVP</name>